<reference evidence="2" key="1">
    <citation type="journal article" date="2023" name="Int. J. Syst. Evol. Microbiol.">
        <title>&lt;i&gt;Shewanella septentrionalis&lt;/i&gt; sp. nov. and &lt;i&gt;Shewanella holmiensis&lt;/i&gt; sp. nov., isolated from Baltic Sea water and sediments.</title>
        <authorList>
            <person name="Martin-Rodriguez A.J."/>
            <person name="Thorell K."/>
            <person name="Joffre E."/>
            <person name="Jensie-Markopoulos S."/>
            <person name="Moore E.R.B."/>
            <person name="Sjoling A."/>
        </authorList>
    </citation>
    <scope>NUCLEOTIDE SEQUENCE</scope>
    <source>
        <strain evidence="2">SP1S2-7</strain>
    </source>
</reference>
<dbReference type="EMBL" id="JAMTCD010000006">
    <property type="protein sequence ID" value="MCT7941416.1"/>
    <property type="molecule type" value="Genomic_DNA"/>
</dbReference>
<dbReference type="GO" id="GO:0016747">
    <property type="term" value="F:acyltransferase activity, transferring groups other than amino-acyl groups"/>
    <property type="evidence" value="ECO:0007669"/>
    <property type="project" value="InterPro"/>
</dbReference>
<gene>
    <name evidence="2" type="ORF">NE535_06335</name>
</gene>
<feature type="domain" description="N-acetyltransferase" evidence="1">
    <location>
        <begin position="17"/>
        <end position="181"/>
    </location>
</feature>
<evidence type="ECO:0000313" key="3">
    <source>
        <dbReference type="Proteomes" id="UP001155546"/>
    </source>
</evidence>
<accession>A0A9X3AN17</accession>
<dbReference type="InterPro" id="IPR051531">
    <property type="entry name" value="N-acetyltransferase"/>
</dbReference>
<name>A0A9X3AN17_9GAMM</name>
<dbReference type="InterPro" id="IPR016181">
    <property type="entry name" value="Acyl_CoA_acyltransferase"/>
</dbReference>
<dbReference type="SUPFAM" id="SSF55729">
    <property type="entry name" value="Acyl-CoA N-acyltransferases (Nat)"/>
    <property type="match status" value="1"/>
</dbReference>
<dbReference type="PANTHER" id="PTHR43792:SF1">
    <property type="entry name" value="N-ACETYLTRANSFERASE DOMAIN-CONTAINING PROTEIN"/>
    <property type="match status" value="1"/>
</dbReference>
<evidence type="ECO:0000259" key="1">
    <source>
        <dbReference type="PROSITE" id="PS51186"/>
    </source>
</evidence>
<dbReference type="Pfam" id="PF13302">
    <property type="entry name" value="Acetyltransf_3"/>
    <property type="match status" value="1"/>
</dbReference>
<dbReference type="Gene3D" id="3.40.630.30">
    <property type="match status" value="1"/>
</dbReference>
<evidence type="ECO:0000313" key="2">
    <source>
        <dbReference type="EMBL" id="MCT7941416.1"/>
    </source>
</evidence>
<dbReference type="RefSeq" id="WP_261297824.1">
    <property type="nucleotide sequence ID" value="NZ_JAMTCD010000006.1"/>
</dbReference>
<dbReference type="InterPro" id="IPR000182">
    <property type="entry name" value="GNAT_dom"/>
</dbReference>
<dbReference type="AlphaFoldDB" id="A0A9X3AN17"/>
<protein>
    <submittedName>
        <fullName evidence="2">GNAT family N-acetyltransferase</fullName>
    </submittedName>
</protein>
<comment type="caution">
    <text evidence="2">The sequence shown here is derived from an EMBL/GenBank/DDBJ whole genome shotgun (WGS) entry which is preliminary data.</text>
</comment>
<dbReference type="PANTHER" id="PTHR43792">
    <property type="entry name" value="GNAT FAMILY, PUTATIVE (AFU_ORTHOLOGUE AFUA_3G00765)-RELATED-RELATED"/>
    <property type="match status" value="1"/>
</dbReference>
<organism evidence="2 3">
    <name type="scientific">Shewanella holmiensis</name>
    <dbReference type="NCBI Taxonomy" id="2952222"/>
    <lineage>
        <taxon>Bacteria</taxon>
        <taxon>Pseudomonadati</taxon>
        <taxon>Pseudomonadota</taxon>
        <taxon>Gammaproteobacteria</taxon>
        <taxon>Alteromonadales</taxon>
        <taxon>Shewanellaceae</taxon>
        <taxon>Shewanella</taxon>
    </lineage>
</organism>
<keyword evidence="3" id="KW-1185">Reference proteome</keyword>
<proteinExistence type="predicted"/>
<sequence length="190" mass="21874">MTTKTQLSSPVLQSERFVIRAFNEDDLMAFAAYRNDPNVAKYQSWTHYSLEDAKQLLQQTDYCQFAQAGKWYQMAICDKRTDTLLGDIALHFIDEDQIEVGFTVAPLNQKQAVASEALYCVLKYLFDTLGRHRVLAITDCLNIASIALLEKVGFRREGHFIQHVLFKGNWCDEYQYALLASEFNSIREPN</sequence>
<dbReference type="Proteomes" id="UP001155546">
    <property type="component" value="Unassembled WGS sequence"/>
</dbReference>
<dbReference type="PROSITE" id="PS51186">
    <property type="entry name" value="GNAT"/>
    <property type="match status" value="1"/>
</dbReference>